<dbReference type="SMART" id="SM00382">
    <property type="entry name" value="AAA"/>
    <property type="match status" value="1"/>
</dbReference>
<dbReference type="GO" id="GO:0005524">
    <property type="term" value="F:ATP binding"/>
    <property type="evidence" value="ECO:0007669"/>
    <property type="project" value="UniProtKB-KW"/>
</dbReference>
<sequence length="249" mass="26611">MVQRRGKRTVLRSVTFSLDSGVTALLGPNGAGKTTLLETVVTLLPPAGGSIQVLGEDYSDKKGRERARQRIGYLPQNFGYVPSFSVEDFVSYVAWTKGMKGESGTQAVREAVAAVALTDSASVRMAKLSGGMRQRAGIAAAMVHRPDFLILDEPTVGLDPRQRSDFRKMVRSLAVTTPVLLSTHLTDDVSAMCDDVLVLEDGDIVFQGTVRELAAAGASSEEGDTELERGYHTVVSRRGHGSGDQGGAR</sequence>
<organism evidence="7 8">
    <name type="scientific">Streptomyces cahuitamycinicus</name>
    <dbReference type="NCBI Taxonomy" id="2070367"/>
    <lineage>
        <taxon>Bacteria</taxon>
        <taxon>Bacillati</taxon>
        <taxon>Actinomycetota</taxon>
        <taxon>Actinomycetes</taxon>
        <taxon>Kitasatosporales</taxon>
        <taxon>Streptomycetaceae</taxon>
        <taxon>Streptomyces</taxon>
    </lineage>
</organism>
<dbReference type="SUPFAM" id="SSF52540">
    <property type="entry name" value="P-loop containing nucleoside triphosphate hydrolases"/>
    <property type="match status" value="1"/>
</dbReference>
<dbReference type="Gene3D" id="3.40.50.300">
    <property type="entry name" value="P-loop containing nucleotide triphosphate hydrolases"/>
    <property type="match status" value="1"/>
</dbReference>
<keyword evidence="2" id="KW-0813">Transport</keyword>
<dbReference type="InterPro" id="IPR003593">
    <property type="entry name" value="AAA+_ATPase"/>
</dbReference>
<feature type="region of interest" description="Disordered" evidence="5">
    <location>
        <begin position="217"/>
        <end position="249"/>
    </location>
</feature>
<dbReference type="PANTHER" id="PTHR43335:SF2">
    <property type="entry name" value="ABC TRANSPORTER, ATP-BINDING PROTEIN"/>
    <property type="match status" value="1"/>
</dbReference>
<comment type="similarity">
    <text evidence="1">Belongs to the ABC transporter superfamily.</text>
</comment>
<proteinExistence type="inferred from homology"/>
<dbReference type="InterPro" id="IPR027417">
    <property type="entry name" value="P-loop_NTPase"/>
</dbReference>
<keyword evidence="3" id="KW-0547">Nucleotide-binding</keyword>
<gene>
    <name evidence="7" type="ORF">C1J00_32870</name>
</gene>
<evidence type="ECO:0000313" key="7">
    <source>
        <dbReference type="EMBL" id="PNG18107.1"/>
    </source>
</evidence>
<evidence type="ECO:0000256" key="4">
    <source>
        <dbReference type="ARBA" id="ARBA00022840"/>
    </source>
</evidence>
<dbReference type="PROSITE" id="PS00211">
    <property type="entry name" value="ABC_TRANSPORTER_1"/>
    <property type="match status" value="1"/>
</dbReference>
<reference evidence="7 8" key="1">
    <citation type="submission" date="2018-01" db="EMBL/GenBank/DDBJ databases">
        <title>Draft genome sequence of Streptomyces sp. 13K301.</title>
        <authorList>
            <person name="Sahin N."/>
            <person name="Saygin H."/>
            <person name="Ay H."/>
        </authorList>
    </citation>
    <scope>NUCLEOTIDE SEQUENCE [LARGE SCALE GENOMIC DNA]</scope>
    <source>
        <strain evidence="7 8">13K301</strain>
    </source>
</reference>
<evidence type="ECO:0000259" key="6">
    <source>
        <dbReference type="PROSITE" id="PS50893"/>
    </source>
</evidence>
<feature type="domain" description="ABC transporter" evidence="6">
    <location>
        <begin position="2"/>
        <end position="226"/>
    </location>
</feature>
<accession>A0A2N8TGF6</accession>
<keyword evidence="8" id="KW-1185">Reference proteome</keyword>
<dbReference type="PANTHER" id="PTHR43335">
    <property type="entry name" value="ABC TRANSPORTER, ATP-BINDING PROTEIN"/>
    <property type="match status" value="1"/>
</dbReference>
<evidence type="ECO:0000313" key="8">
    <source>
        <dbReference type="Proteomes" id="UP000235943"/>
    </source>
</evidence>
<dbReference type="EMBL" id="POUC01000357">
    <property type="protein sequence ID" value="PNG18107.1"/>
    <property type="molecule type" value="Genomic_DNA"/>
</dbReference>
<evidence type="ECO:0000256" key="3">
    <source>
        <dbReference type="ARBA" id="ARBA00022741"/>
    </source>
</evidence>
<comment type="caution">
    <text evidence="7">The sequence shown here is derived from an EMBL/GenBank/DDBJ whole genome shotgun (WGS) entry which is preliminary data.</text>
</comment>
<dbReference type="OrthoDB" id="9804819at2"/>
<dbReference type="PROSITE" id="PS50893">
    <property type="entry name" value="ABC_TRANSPORTER_2"/>
    <property type="match status" value="1"/>
</dbReference>
<keyword evidence="4 7" id="KW-0067">ATP-binding</keyword>
<protein>
    <submittedName>
        <fullName evidence="7">Multidrug ABC transporter ATP-binding protein</fullName>
    </submittedName>
</protein>
<evidence type="ECO:0000256" key="2">
    <source>
        <dbReference type="ARBA" id="ARBA00022448"/>
    </source>
</evidence>
<dbReference type="InterPro" id="IPR017871">
    <property type="entry name" value="ABC_transporter-like_CS"/>
</dbReference>
<dbReference type="InterPro" id="IPR003439">
    <property type="entry name" value="ABC_transporter-like_ATP-bd"/>
</dbReference>
<dbReference type="GO" id="GO:0016887">
    <property type="term" value="F:ATP hydrolysis activity"/>
    <property type="evidence" value="ECO:0007669"/>
    <property type="project" value="InterPro"/>
</dbReference>
<dbReference type="AlphaFoldDB" id="A0A2N8TGF6"/>
<evidence type="ECO:0000256" key="1">
    <source>
        <dbReference type="ARBA" id="ARBA00005417"/>
    </source>
</evidence>
<name>A0A2N8TGF6_9ACTN</name>
<dbReference type="Pfam" id="PF00005">
    <property type="entry name" value="ABC_tran"/>
    <property type="match status" value="1"/>
</dbReference>
<dbReference type="Proteomes" id="UP000235943">
    <property type="component" value="Unassembled WGS sequence"/>
</dbReference>
<evidence type="ECO:0000256" key="5">
    <source>
        <dbReference type="SAM" id="MobiDB-lite"/>
    </source>
</evidence>